<name>A0A9N9FZ10_FUNMO</name>
<dbReference type="EMBL" id="CAJVPP010001723">
    <property type="protein sequence ID" value="CAG8570137.1"/>
    <property type="molecule type" value="Genomic_DNA"/>
</dbReference>
<gene>
    <name evidence="1" type="ORF">FMOSSE_LOCUS7411</name>
</gene>
<dbReference type="Proteomes" id="UP000789375">
    <property type="component" value="Unassembled WGS sequence"/>
</dbReference>
<evidence type="ECO:0000313" key="2">
    <source>
        <dbReference type="Proteomes" id="UP000789375"/>
    </source>
</evidence>
<evidence type="ECO:0000313" key="1">
    <source>
        <dbReference type="EMBL" id="CAG8570137.1"/>
    </source>
</evidence>
<reference evidence="1" key="1">
    <citation type="submission" date="2021-06" db="EMBL/GenBank/DDBJ databases">
        <authorList>
            <person name="Kallberg Y."/>
            <person name="Tangrot J."/>
            <person name="Rosling A."/>
        </authorList>
    </citation>
    <scope>NUCLEOTIDE SEQUENCE</scope>
    <source>
        <strain evidence="1">87-6 pot B 2015</strain>
    </source>
</reference>
<accession>A0A9N9FZ10</accession>
<keyword evidence="2" id="KW-1185">Reference proteome</keyword>
<proteinExistence type="predicted"/>
<organism evidence="1 2">
    <name type="scientific">Funneliformis mosseae</name>
    <name type="common">Endomycorrhizal fungus</name>
    <name type="synonym">Glomus mosseae</name>
    <dbReference type="NCBI Taxonomy" id="27381"/>
    <lineage>
        <taxon>Eukaryota</taxon>
        <taxon>Fungi</taxon>
        <taxon>Fungi incertae sedis</taxon>
        <taxon>Mucoromycota</taxon>
        <taxon>Glomeromycotina</taxon>
        <taxon>Glomeromycetes</taxon>
        <taxon>Glomerales</taxon>
        <taxon>Glomeraceae</taxon>
        <taxon>Funneliformis</taxon>
    </lineage>
</organism>
<dbReference type="AlphaFoldDB" id="A0A9N9FZ10"/>
<comment type="caution">
    <text evidence="1">The sequence shown here is derived from an EMBL/GenBank/DDBJ whole genome shotgun (WGS) entry which is preliminary data.</text>
</comment>
<sequence length="81" mass="9869">MKLEEQKVQELLEYLINNPIFPPPIMNPKLFFDQSARQSQMIVTEFIISKTEFHLRKRATMEEMLVYQRLSEQVNERIKRR</sequence>
<protein>
    <submittedName>
        <fullName evidence="1">12175_t:CDS:1</fullName>
    </submittedName>
</protein>